<dbReference type="EMBL" id="CP099490">
    <property type="protein sequence ID" value="USQ76699.1"/>
    <property type="molecule type" value="Genomic_DNA"/>
</dbReference>
<dbReference type="InterPro" id="IPR001647">
    <property type="entry name" value="HTH_TetR"/>
</dbReference>
<protein>
    <submittedName>
        <fullName evidence="6">TetR/AcrR family transcriptional regulator</fullName>
    </submittedName>
</protein>
<dbReference type="InterPro" id="IPR009057">
    <property type="entry name" value="Homeodomain-like_sf"/>
</dbReference>
<evidence type="ECO:0000256" key="3">
    <source>
        <dbReference type="ARBA" id="ARBA00023163"/>
    </source>
</evidence>
<evidence type="ECO:0000259" key="5">
    <source>
        <dbReference type="PROSITE" id="PS50977"/>
    </source>
</evidence>
<feature type="domain" description="HTH tetR-type" evidence="5">
    <location>
        <begin position="11"/>
        <end position="70"/>
    </location>
</feature>
<keyword evidence="3" id="KW-0804">Transcription</keyword>
<dbReference type="SUPFAM" id="SSF46689">
    <property type="entry name" value="Homeodomain-like"/>
    <property type="match status" value="1"/>
</dbReference>
<keyword evidence="1" id="KW-0805">Transcription regulation</keyword>
<dbReference type="Gene3D" id="1.10.357.10">
    <property type="entry name" value="Tetracycline Repressor, domain 2"/>
    <property type="match status" value="1"/>
</dbReference>
<dbReference type="InterPro" id="IPR050109">
    <property type="entry name" value="HTH-type_TetR-like_transc_reg"/>
</dbReference>
<dbReference type="Pfam" id="PF00440">
    <property type="entry name" value="TetR_N"/>
    <property type="match status" value="1"/>
</dbReference>
<accession>A0ABY4YJB0</accession>
<dbReference type="PANTHER" id="PTHR30055">
    <property type="entry name" value="HTH-TYPE TRANSCRIPTIONAL REGULATOR RUTR"/>
    <property type="match status" value="1"/>
</dbReference>
<dbReference type="PROSITE" id="PS50977">
    <property type="entry name" value="HTH_TETR_2"/>
    <property type="match status" value="1"/>
</dbReference>
<evidence type="ECO:0000313" key="7">
    <source>
        <dbReference type="Proteomes" id="UP001056535"/>
    </source>
</evidence>
<reference evidence="6" key="1">
    <citation type="submission" date="2022-06" db="EMBL/GenBank/DDBJ databases">
        <title>Ornithinimicrobium JY.X270.</title>
        <authorList>
            <person name="Huang Y."/>
        </authorList>
    </citation>
    <scope>NUCLEOTIDE SEQUENCE</scope>
    <source>
        <strain evidence="6">JY.X270</strain>
    </source>
</reference>
<dbReference type="PROSITE" id="PS01081">
    <property type="entry name" value="HTH_TETR_1"/>
    <property type="match status" value="1"/>
</dbReference>
<gene>
    <name evidence="6" type="ORF">NF557_01840</name>
</gene>
<dbReference type="PANTHER" id="PTHR30055:SF234">
    <property type="entry name" value="HTH-TYPE TRANSCRIPTIONAL REGULATOR BETI"/>
    <property type="match status" value="1"/>
</dbReference>
<evidence type="ECO:0000256" key="4">
    <source>
        <dbReference type="PROSITE-ProRule" id="PRU00335"/>
    </source>
</evidence>
<evidence type="ECO:0000256" key="1">
    <source>
        <dbReference type="ARBA" id="ARBA00023015"/>
    </source>
</evidence>
<evidence type="ECO:0000313" key="6">
    <source>
        <dbReference type="EMBL" id="USQ76699.1"/>
    </source>
</evidence>
<keyword evidence="7" id="KW-1185">Reference proteome</keyword>
<dbReference type="InterPro" id="IPR023772">
    <property type="entry name" value="DNA-bd_HTH_TetR-type_CS"/>
</dbReference>
<feature type="DNA-binding region" description="H-T-H motif" evidence="4">
    <location>
        <begin position="33"/>
        <end position="52"/>
    </location>
</feature>
<dbReference type="PRINTS" id="PR00455">
    <property type="entry name" value="HTHTETR"/>
</dbReference>
<name>A0ABY4YJB0_9MICO</name>
<dbReference type="Proteomes" id="UP001056535">
    <property type="component" value="Chromosome"/>
</dbReference>
<evidence type="ECO:0000256" key="2">
    <source>
        <dbReference type="ARBA" id="ARBA00023125"/>
    </source>
</evidence>
<proteinExistence type="predicted"/>
<sequence>MSPRAPALPPDQRRAVIVTAALGILRVKGPSATTREIADAAGIAEGTLFRAFATKEDLIGAALEQAFEPTPLIEALAAIEPDQLLRERLVAAVTIIQTRYLEVFELLHAMGLVHPPDHDRRSHDTHKHDRGSGWQQQVIDQLVALVAPDAEQLRVPPAQLIEVVRLLTFAGSHPILTRGSVLAPDIIVDVLLDGTRKAR</sequence>
<keyword evidence="2 4" id="KW-0238">DNA-binding</keyword>
<organism evidence="6 7">
    <name type="scientific">Ornithinimicrobium cryptoxanthini</name>
    <dbReference type="NCBI Taxonomy" id="2934161"/>
    <lineage>
        <taxon>Bacteria</taxon>
        <taxon>Bacillati</taxon>
        <taxon>Actinomycetota</taxon>
        <taxon>Actinomycetes</taxon>
        <taxon>Micrococcales</taxon>
        <taxon>Ornithinimicrobiaceae</taxon>
        <taxon>Ornithinimicrobium</taxon>
    </lineage>
</organism>
<dbReference type="RefSeq" id="WP_252621403.1">
    <property type="nucleotide sequence ID" value="NZ_CP099490.1"/>
</dbReference>